<evidence type="ECO:0000256" key="1">
    <source>
        <dbReference type="SAM" id="MobiDB-lite"/>
    </source>
</evidence>
<comment type="caution">
    <text evidence="2">The sequence shown here is derived from an EMBL/GenBank/DDBJ whole genome shotgun (WGS) entry which is preliminary data.</text>
</comment>
<proteinExistence type="predicted"/>
<protein>
    <submittedName>
        <fullName evidence="2">Uncharacterized protein</fullName>
    </submittedName>
</protein>
<dbReference type="EMBL" id="AMZH03000090">
    <property type="protein sequence ID" value="RRT85597.1"/>
    <property type="molecule type" value="Genomic_DNA"/>
</dbReference>
<dbReference type="AlphaFoldDB" id="A0A427BAT9"/>
<gene>
    <name evidence="2" type="ORF">B296_00002965</name>
</gene>
<dbReference type="Proteomes" id="UP000287651">
    <property type="component" value="Unassembled WGS sequence"/>
</dbReference>
<name>A0A427BAT9_ENSVE</name>
<evidence type="ECO:0000313" key="2">
    <source>
        <dbReference type="EMBL" id="RRT85597.1"/>
    </source>
</evidence>
<organism evidence="2 3">
    <name type="scientific">Ensete ventricosum</name>
    <name type="common">Abyssinian banana</name>
    <name type="synonym">Musa ensete</name>
    <dbReference type="NCBI Taxonomy" id="4639"/>
    <lineage>
        <taxon>Eukaryota</taxon>
        <taxon>Viridiplantae</taxon>
        <taxon>Streptophyta</taxon>
        <taxon>Embryophyta</taxon>
        <taxon>Tracheophyta</taxon>
        <taxon>Spermatophyta</taxon>
        <taxon>Magnoliopsida</taxon>
        <taxon>Liliopsida</taxon>
        <taxon>Zingiberales</taxon>
        <taxon>Musaceae</taxon>
        <taxon>Ensete</taxon>
    </lineage>
</organism>
<feature type="compositionally biased region" description="Basic and acidic residues" evidence="1">
    <location>
        <begin position="67"/>
        <end position="80"/>
    </location>
</feature>
<reference evidence="2 3" key="1">
    <citation type="journal article" date="2014" name="Agronomy (Basel)">
        <title>A Draft Genome Sequence for Ensete ventricosum, the Drought-Tolerant Tree Against Hunger.</title>
        <authorList>
            <person name="Harrison J."/>
            <person name="Moore K.A."/>
            <person name="Paszkiewicz K."/>
            <person name="Jones T."/>
            <person name="Grant M."/>
            <person name="Ambacheew D."/>
            <person name="Muzemil S."/>
            <person name="Studholme D.J."/>
        </authorList>
    </citation>
    <scope>NUCLEOTIDE SEQUENCE [LARGE SCALE GENOMIC DNA]</scope>
</reference>
<evidence type="ECO:0000313" key="3">
    <source>
        <dbReference type="Proteomes" id="UP000287651"/>
    </source>
</evidence>
<accession>A0A427BAT9</accession>
<feature type="region of interest" description="Disordered" evidence="1">
    <location>
        <begin position="40"/>
        <end position="84"/>
    </location>
</feature>
<sequence>MNPISLSRRSRVCLGSAREKTDVRIRERQLSRQYWDPFWKWPPPSTRTQSPLPSLALALQPPFPSMPRDDKPRPTRKNAEAKSCAGSTVTVHWSVYMMG</sequence>
<feature type="compositionally biased region" description="Low complexity" evidence="1">
    <location>
        <begin position="49"/>
        <end position="60"/>
    </location>
</feature>